<evidence type="ECO:0008006" key="3">
    <source>
        <dbReference type="Google" id="ProtNLM"/>
    </source>
</evidence>
<organism evidence="1 2">
    <name type="scientific">Pseudoxanthomonas winnipegensis</name>
    <dbReference type="NCBI Taxonomy" id="2480810"/>
    <lineage>
        <taxon>Bacteria</taxon>
        <taxon>Pseudomonadati</taxon>
        <taxon>Pseudomonadota</taxon>
        <taxon>Gammaproteobacteria</taxon>
        <taxon>Lysobacterales</taxon>
        <taxon>Lysobacteraceae</taxon>
        <taxon>Pseudoxanthomonas</taxon>
    </lineage>
</organism>
<gene>
    <name evidence="1" type="ORF">EA655_11375</name>
</gene>
<sequence>MIELIISIVVLMALSVAVYQMHAASQVKAEVQREQKHTDDLVTAFNSVYAMAPSFEGITFNALKNAGVQNISDQSAFGTAVRVQSAAVNEPNDAYDLIYDVKKARCIGLVSANQASTYTILVNGHQVQDPNSKVLDEQMTATQCATSTPEVALRFHAERNYGAATEVAACICAPSDEEQSISCGAGQTGSITQKRSSSCTGGSPTCRTAVWTSWTTSSNTCVADPSSPVVPVVTTPAAAACVPMTHTRSQACPTGQAGSRLEQRILSCPSNTWGPWGTISDTCQPAPTTGGTCTPSTRQRTATCPSGQGGQIIEQQSSSCPTSTGSEVWGAWSVVSSTCTSQCMASGNCCTVGSDHRNEQQQCIAGQYGNPTAQQTRNSTCASATATPVWGSWYNESTTGSCNACPSPTSESNDRWVGQSAACASGQVGSHTWERQERQTRSTSYNCPAGTTTLPSPTVSAWSAWAATGATRNDSNTCATCPSPQSETQTIACPTGQTGSITQQRSRSYNCSGSGSWNAWSAWADTSNTCVAPPAAVCDYKTRTDVNWAGENINAANPWTPLRACNASNIGQKAYANYTSCGGAGCYGTYKGLECTASGWKSVAGAGSSPYVAWTYTTQPAEYTALQNQGHLDWQQQSIDAGRTIGTVDRSWTIYQCL</sequence>
<dbReference type="RefSeq" id="WP_130534694.1">
    <property type="nucleotide sequence ID" value="NZ_SHMG01000006.1"/>
</dbReference>
<dbReference type="OrthoDB" id="6051163at2"/>
<proteinExistence type="predicted"/>
<reference evidence="1 2" key="1">
    <citation type="submission" date="2019-02" db="EMBL/GenBank/DDBJ databases">
        <title>WGS of Pseudoxanthomonas species novum from clinical isolates.</title>
        <authorList>
            <person name="Bernier A.-M."/>
            <person name="Bernard K."/>
            <person name="Vachon A."/>
        </authorList>
    </citation>
    <scope>NUCLEOTIDE SEQUENCE [LARGE SCALE GENOMIC DNA]</scope>
    <source>
        <strain evidence="1 2">NML130969</strain>
    </source>
</reference>
<protein>
    <recommendedName>
        <fullName evidence="3">Type 4 secretion system PilS N-terminal domain-containing protein</fullName>
    </recommendedName>
</protein>
<dbReference type="EMBL" id="SHMG01000006">
    <property type="protein sequence ID" value="TAA41535.1"/>
    <property type="molecule type" value="Genomic_DNA"/>
</dbReference>
<dbReference type="AlphaFoldDB" id="A0A4Q8M4F7"/>
<evidence type="ECO:0000313" key="2">
    <source>
        <dbReference type="Proteomes" id="UP000294164"/>
    </source>
</evidence>
<dbReference type="Proteomes" id="UP000294164">
    <property type="component" value="Unassembled WGS sequence"/>
</dbReference>
<accession>A0A4Q8M4F7</accession>
<comment type="caution">
    <text evidence="1">The sequence shown here is derived from an EMBL/GenBank/DDBJ whole genome shotgun (WGS) entry which is preliminary data.</text>
</comment>
<name>A0A4Q8M4F7_9GAMM</name>
<evidence type="ECO:0000313" key="1">
    <source>
        <dbReference type="EMBL" id="TAA41535.1"/>
    </source>
</evidence>